<reference evidence="2 3" key="1">
    <citation type="journal article" date="2014" name="Antonie Van Leeuwenhoek">
        <title>Hyphomonas beringensis sp. nov. and Hyphomonas chukchiensis sp. nov., isolated from surface seawater of the Bering Sea and Chukchi Sea.</title>
        <authorList>
            <person name="Li C."/>
            <person name="Lai Q."/>
            <person name="Li G."/>
            <person name="Dong C."/>
            <person name="Wang J."/>
            <person name="Liao Y."/>
            <person name="Shao Z."/>
        </authorList>
    </citation>
    <scope>NUCLEOTIDE SEQUENCE [LARGE SCALE GENOMIC DNA]</scope>
    <source>
        <strain evidence="2 3">PS728</strain>
    </source>
</reference>
<evidence type="ECO:0000313" key="3">
    <source>
        <dbReference type="Proteomes" id="UP000027100"/>
    </source>
</evidence>
<keyword evidence="1" id="KW-1133">Transmembrane helix</keyword>
<keyword evidence="2" id="KW-0449">Lipoprotein</keyword>
<name>A0A062VGW4_9PROT</name>
<dbReference type="Proteomes" id="UP000027100">
    <property type="component" value="Unassembled WGS sequence"/>
</dbReference>
<keyword evidence="1" id="KW-0472">Membrane</keyword>
<dbReference type="AlphaFoldDB" id="A0A062VGW4"/>
<comment type="caution">
    <text evidence="2">The sequence shown here is derived from an EMBL/GenBank/DDBJ whole genome shotgun (WGS) entry which is preliminary data.</text>
</comment>
<sequence length="52" mass="5726">MPEFDKNAAYIWACYLIGALMIGAACLQAWLAARAARKRLDALVANDEDLRA</sequence>
<dbReference type="PROSITE" id="PS51257">
    <property type="entry name" value="PROKAR_LIPOPROTEIN"/>
    <property type="match status" value="1"/>
</dbReference>
<keyword evidence="1" id="KW-0812">Transmembrane</keyword>
<dbReference type="EMBL" id="ARYM01000009">
    <property type="protein sequence ID" value="KCZ98729.1"/>
    <property type="molecule type" value="Genomic_DNA"/>
</dbReference>
<keyword evidence="3" id="KW-1185">Reference proteome</keyword>
<dbReference type="STRING" id="1280954.HPO_09243"/>
<organism evidence="2 3">
    <name type="scientific">Hyphomonas polymorpha PS728</name>
    <dbReference type="NCBI Taxonomy" id="1280954"/>
    <lineage>
        <taxon>Bacteria</taxon>
        <taxon>Pseudomonadati</taxon>
        <taxon>Pseudomonadota</taxon>
        <taxon>Alphaproteobacteria</taxon>
        <taxon>Hyphomonadales</taxon>
        <taxon>Hyphomonadaceae</taxon>
        <taxon>Hyphomonas</taxon>
    </lineage>
</organism>
<accession>A0A062VGW4</accession>
<dbReference type="PATRIC" id="fig|1280954.3.peg.1872"/>
<proteinExistence type="predicted"/>
<protein>
    <submittedName>
        <fullName evidence="2">Putative lipoprotein</fullName>
    </submittedName>
</protein>
<evidence type="ECO:0000256" key="1">
    <source>
        <dbReference type="SAM" id="Phobius"/>
    </source>
</evidence>
<feature type="transmembrane region" description="Helical" evidence="1">
    <location>
        <begin position="12"/>
        <end position="33"/>
    </location>
</feature>
<evidence type="ECO:0000313" key="2">
    <source>
        <dbReference type="EMBL" id="KCZ98729.1"/>
    </source>
</evidence>
<gene>
    <name evidence="2" type="ORF">HPO_09243</name>
</gene>
<dbReference type="RefSeq" id="WP_114106842.1">
    <property type="nucleotide sequence ID" value="NZ_ARYM01000009.1"/>
</dbReference>